<gene>
    <name evidence="2" type="ORF">T459_10801</name>
</gene>
<dbReference type="GO" id="GO:0005634">
    <property type="term" value="C:nucleus"/>
    <property type="evidence" value="ECO:0000318"/>
    <property type="project" value="GO_Central"/>
</dbReference>
<proteinExistence type="predicted"/>
<sequence length="197" mass="22132">MIRPPYDLQDVLHHNTASSRKAISPLKINRDSCNIKKSSSSLFINHQQAEGQERHHPVIIYTHSPKVIRTNSRDFMSLVQKLTGLSGHHHPNPHPNTRTYHDEHESTLDENNNGSCSAVVSTPGRPIFDRLNSTTIDENEGGDSQDIFNDLEDSLGFLCSAKEPLISNYTDSFFFTSTIGTSITSSSFESMKEFTHF</sequence>
<name>A0A1U8GF62_CAPAN</name>
<evidence type="ECO:0000313" key="3">
    <source>
        <dbReference type="Proteomes" id="UP000222542"/>
    </source>
</evidence>
<dbReference type="Proteomes" id="UP000222542">
    <property type="component" value="Unassembled WGS sequence"/>
</dbReference>
<accession>A0A1U8GF62</accession>
<dbReference type="InterPro" id="IPR008889">
    <property type="entry name" value="VQ"/>
</dbReference>
<organism evidence="2 3">
    <name type="scientific">Capsicum annuum</name>
    <name type="common">Capsicum pepper</name>
    <dbReference type="NCBI Taxonomy" id="4072"/>
    <lineage>
        <taxon>Eukaryota</taxon>
        <taxon>Viridiplantae</taxon>
        <taxon>Streptophyta</taxon>
        <taxon>Embryophyta</taxon>
        <taxon>Tracheophyta</taxon>
        <taxon>Spermatophyta</taxon>
        <taxon>Magnoliopsida</taxon>
        <taxon>eudicotyledons</taxon>
        <taxon>Gunneridae</taxon>
        <taxon>Pentapetalae</taxon>
        <taxon>asterids</taxon>
        <taxon>lamiids</taxon>
        <taxon>Solanales</taxon>
        <taxon>Solanaceae</taxon>
        <taxon>Solanoideae</taxon>
        <taxon>Capsiceae</taxon>
        <taxon>Capsicum</taxon>
    </lineage>
</organism>
<dbReference type="Gramene" id="PHT88695">
    <property type="protein sequence ID" value="PHT88695"/>
    <property type="gene ID" value="T459_10801"/>
</dbReference>
<dbReference type="Pfam" id="PF05678">
    <property type="entry name" value="VQ"/>
    <property type="match status" value="1"/>
</dbReference>
<evidence type="ECO:0000313" key="2">
    <source>
        <dbReference type="EMBL" id="PHT88695.1"/>
    </source>
</evidence>
<feature type="domain" description="VQ" evidence="1">
    <location>
        <begin position="62"/>
        <end position="88"/>
    </location>
</feature>
<protein>
    <submittedName>
        <fullName evidence="2">VQ motif-containing protein 8, chloroplastic</fullName>
    </submittedName>
</protein>
<dbReference type="STRING" id="4072.A0A1U8GF62"/>
<reference evidence="2 3" key="2">
    <citation type="journal article" date="2017" name="Genome Biol.">
        <title>New reference genome sequences of hot pepper reveal the massive evolution of plant disease-resistance genes by retroduplication.</title>
        <authorList>
            <person name="Kim S."/>
            <person name="Park J."/>
            <person name="Yeom S.I."/>
            <person name="Kim Y.M."/>
            <person name="Seo E."/>
            <person name="Kim K.T."/>
            <person name="Kim M.S."/>
            <person name="Lee J.M."/>
            <person name="Cheong K."/>
            <person name="Shin H.S."/>
            <person name="Kim S.B."/>
            <person name="Han K."/>
            <person name="Lee J."/>
            <person name="Park M."/>
            <person name="Lee H.A."/>
            <person name="Lee H.Y."/>
            <person name="Lee Y."/>
            <person name="Oh S."/>
            <person name="Lee J.H."/>
            <person name="Choi E."/>
            <person name="Choi E."/>
            <person name="Lee S.E."/>
            <person name="Jeon J."/>
            <person name="Kim H."/>
            <person name="Choi G."/>
            <person name="Song H."/>
            <person name="Lee J."/>
            <person name="Lee S.C."/>
            <person name="Kwon J.K."/>
            <person name="Lee H.Y."/>
            <person name="Koo N."/>
            <person name="Hong Y."/>
            <person name="Kim R.W."/>
            <person name="Kang W.H."/>
            <person name="Huh J.H."/>
            <person name="Kang B.C."/>
            <person name="Yang T.J."/>
            <person name="Lee Y.H."/>
            <person name="Bennetzen J.L."/>
            <person name="Choi D."/>
        </authorList>
    </citation>
    <scope>NUCLEOTIDE SEQUENCE [LARGE SCALE GENOMIC DNA]</scope>
    <source>
        <strain evidence="3">cv. CM334</strain>
    </source>
</reference>
<dbReference type="PANTHER" id="PTHR33143:SF63">
    <property type="entry name" value="F16F4.1 PROTEIN"/>
    <property type="match status" value="1"/>
</dbReference>
<keyword evidence="3" id="KW-1185">Reference proteome</keyword>
<dbReference type="PANTHER" id="PTHR33143">
    <property type="entry name" value="F16F4.1 PROTEIN-RELATED"/>
    <property type="match status" value="1"/>
</dbReference>
<evidence type="ECO:0000259" key="1">
    <source>
        <dbReference type="Pfam" id="PF05678"/>
    </source>
</evidence>
<dbReference type="InterPro" id="IPR039607">
    <property type="entry name" value="VQ_8/17/18/20/21/25"/>
</dbReference>
<dbReference type="EMBL" id="AYRZ02000003">
    <property type="protein sequence ID" value="PHT88695.1"/>
    <property type="molecule type" value="Genomic_DNA"/>
</dbReference>
<reference evidence="2 3" key="1">
    <citation type="journal article" date="2014" name="Nat. Genet.">
        <title>Genome sequence of the hot pepper provides insights into the evolution of pungency in Capsicum species.</title>
        <authorList>
            <person name="Kim S."/>
            <person name="Park M."/>
            <person name="Yeom S.I."/>
            <person name="Kim Y.M."/>
            <person name="Lee J.M."/>
            <person name="Lee H.A."/>
            <person name="Seo E."/>
            <person name="Choi J."/>
            <person name="Cheong K."/>
            <person name="Kim K.T."/>
            <person name="Jung K."/>
            <person name="Lee G.W."/>
            <person name="Oh S.K."/>
            <person name="Bae C."/>
            <person name="Kim S.B."/>
            <person name="Lee H.Y."/>
            <person name="Kim S.Y."/>
            <person name="Kim M.S."/>
            <person name="Kang B.C."/>
            <person name="Jo Y.D."/>
            <person name="Yang H.B."/>
            <person name="Jeong H.J."/>
            <person name="Kang W.H."/>
            <person name="Kwon J.K."/>
            <person name="Shin C."/>
            <person name="Lim J.Y."/>
            <person name="Park J.H."/>
            <person name="Huh J.H."/>
            <person name="Kim J.S."/>
            <person name="Kim B.D."/>
            <person name="Cohen O."/>
            <person name="Paran I."/>
            <person name="Suh M.C."/>
            <person name="Lee S.B."/>
            <person name="Kim Y.K."/>
            <person name="Shin Y."/>
            <person name="Noh S.J."/>
            <person name="Park J."/>
            <person name="Seo Y.S."/>
            <person name="Kwon S.Y."/>
            <person name="Kim H.A."/>
            <person name="Park J.M."/>
            <person name="Kim H.J."/>
            <person name="Choi S.B."/>
            <person name="Bosland P.W."/>
            <person name="Reeves G."/>
            <person name="Jo S.H."/>
            <person name="Lee B.W."/>
            <person name="Cho H.T."/>
            <person name="Choi H.S."/>
            <person name="Lee M.S."/>
            <person name="Yu Y."/>
            <person name="Do Choi Y."/>
            <person name="Park B.S."/>
            <person name="van Deynze A."/>
            <person name="Ashrafi H."/>
            <person name="Hill T."/>
            <person name="Kim W.T."/>
            <person name="Pai H.S."/>
            <person name="Ahn H.K."/>
            <person name="Yeam I."/>
            <person name="Giovannoni J.J."/>
            <person name="Rose J.K."/>
            <person name="Sorensen I."/>
            <person name="Lee S.J."/>
            <person name="Kim R.W."/>
            <person name="Choi I.Y."/>
            <person name="Choi B.S."/>
            <person name="Lim J.S."/>
            <person name="Lee Y.H."/>
            <person name="Choi D."/>
        </authorList>
    </citation>
    <scope>NUCLEOTIDE SEQUENCE [LARGE SCALE GENOMIC DNA]</scope>
    <source>
        <strain evidence="3">cv. CM334</strain>
    </source>
</reference>
<comment type="caution">
    <text evidence="2">The sequence shown here is derived from an EMBL/GenBank/DDBJ whole genome shotgun (WGS) entry which is preliminary data.</text>
</comment>
<dbReference type="AlphaFoldDB" id="A0A1U8GF62"/>